<evidence type="ECO:0000313" key="3">
    <source>
        <dbReference type="Proteomes" id="UP000619293"/>
    </source>
</evidence>
<keyword evidence="1" id="KW-0472">Membrane</keyword>
<dbReference type="EMBL" id="BONG01000045">
    <property type="protein sequence ID" value="GIF92429.1"/>
    <property type="molecule type" value="Genomic_DNA"/>
</dbReference>
<keyword evidence="3" id="KW-1185">Reference proteome</keyword>
<keyword evidence="1" id="KW-1133">Transmembrane helix</keyword>
<sequence>MNAAGLGRTINHVMNRSRLVPYGLIALSFVPVVAGAFRVTELASGAPVDDANARFFAQPLPVVLHIIGATVYCLLGAFQFDAVLRRRRPRRHRLAGRVLIPCGLAVALTGIWMAVFYDLPPVDGLGVMVLRLVFGGTMALAIVWGFACVRRRDFTAHRAWMMRAYAIGLGAGTQAFTHLPWLVSGNVPDERGRFVAMAAGWLINLAVAEWFIRRSRRRPAPALVTARPPAPASSTLPG</sequence>
<feature type="transmembrane region" description="Helical" evidence="1">
    <location>
        <begin position="20"/>
        <end position="40"/>
    </location>
</feature>
<dbReference type="InterPro" id="IPR018750">
    <property type="entry name" value="DUF2306_membrane"/>
</dbReference>
<comment type="caution">
    <text evidence="2">The sequence shown here is derived from an EMBL/GenBank/DDBJ whole genome shotgun (WGS) entry which is preliminary data.</text>
</comment>
<feature type="transmembrane region" description="Helical" evidence="1">
    <location>
        <begin position="129"/>
        <end position="149"/>
    </location>
</feature>
<dbReference type="Proteomes" id="UP000619293">
    <property type="component" value="Unassembled WGS sequence"/>
</dbReference>
<feature type="transmembrane region" description="Helical" evidence="1">
    <location>
        <begin position="60"/>
        <end position="78"/>
    </location>
</feature>
<feature type="transmembrane region" description="Helical" evidence="1">
    <location>
        <begin position="194"/>
        <end position="212"/>
    </location>
</feature>
<keyword evidence="1" id="KW-0812">Transmembrane</keyword>
<proteinExistence type="predicted"/>
<name>A0A8J3K1N7_9ACTN</name>
<accession>A0A8J3K1N7</accession>
<feature type="transmembrane region" description="Helical" evidence="1">
    <location>
        <begin position="98"/>
        <end position="117"/>
    </location>
</feature>
<protein>
    <submittedName>
        <fullName evidence="2">Membrane protein</fullName>
    </submittedName>
</protein>
<evidence type="ECO:0000313" key="2">
    <source>
        <dbReference type="EMBL" id="GIF92429.1"/>
    </source>
</evidence>
<evidence type="ECO:0000256" key="1">
    <source>
        <dbReference type="SAM" id="Phobius"/>
    </source>
</evidence>
<reference evidence="2 3" key="1">
    <citation type="submission" date="2021-01" db="EMBL/GenBank/DDBJ databases">
        <title>Whole genome shotgun sequence of Catellatospora chokoriensis NBRC 107358.</title>
        <authorList>
            <person name="Komaki H."/>
            <person name="Tamura T."/>
        </authorList>
    </citation>
    <scope>NUCLEOTIDE SEQUENCE [LARGE SCALE GENOMIC DNA]</scope>
    <source>
        <strain evidence="2 3">NBRC 107358</strain>
    </source>
</reference>
<organism evidence="2 3">
    <name type="scientific">Catellatospora chokoriensis</name>
    <dbReference type="NCBI Taxonomy" id="310353"/>
    <lineage>
        <taxon>Bacteria</taxon>
        <taxon>Bacillati</taxon>
        <taxon>Actinomycetota</taxon>
        <taxon>Actinomycetes</taxon>
        <taxon>Micromonosporales</taxon>
        <taxon>Micromonosporaceae</taxon>
        <taxon>Catellatospora</taxon>
    </lineage>
</organism>
<gene>
    <name evidence="2" type="ORF">Cch02nite_58730</name>
</gene>
<feature type="transmembrane region" description="Helical" evidence="1">
    <location>
        <begin position="161"/>
        <end position="182"/>
    </location>
</feature>
<dbReference type="AlphaFoldDB" id="A0A8J3K1N7"/>
<dbReference type="Pfam" id="PF10067">
    <property type="entry name" value="DUF2306"/>
    <property type="match status" value="1"/>
</dbReference>